<evidence type="ECO:0000256" key="5">
    <source>
        <dbReference type="ARBA" id="ARBA00022500"/>
    </source>
</evidence>
<evidence type="ECO:0000256" key="3">
    <source>
        <dbReference type="ARBA" id="ARBA00021897"/>
    </source>
</evidence>
<keyword evidence="9" id="KW-0966">Cell projection</keyword>
<keyword evidence="4" id="KW-1003">Cell membrane</keyword>
<evidence type="ECO:0000256" key="2">
    <source>
        <dbReference type="ARBA" id="ARBA00009226"/>
    </source>
</evidence>
<dbReference type="PANTHER" id="PTHR43484:SF1">
    <property type="entry name" value="FLAGELLAR MOTOR SWITCH PROTEIN FLIN"/>
    <property type="match status" value="1"/>
</dbReference>
<evidence type="ECO:0000313" key="9">
    <source>
        <dbReference type="EMBL" id="AVO38844.1"/>
    </source>
</evidence>
<dbReference type="InterPro" id="IPR001172">
    <property type="entry name" value="FliN_T3SS_HrcQb"/>
</dbReference>
<evidence type="ECO:0000256" key="6">
    <source>
        <dbReference type="ARBA" id="ARBA00022779"/>
    </source>
</evidence>
<dbReference type="PRINTS" id="PR00956">
    <property type="entry name" value="FLGMOTORFLIN"/>
</dbReference>
<dbReference type="EMBL" id="CP027665">
    <property type="protein sequence ID" value="AVO38844.1"/>
    <property type="molecule type" value="Genomic_DNA"/>
</dbReference>
<dbReference type="GO" id="GO:0009425">
    <property type="term" value="C:bacterial-type flagellum basal body"/>
    <property type="evidence" value="ECO:0007669"/>
    <property type="project" value="InterPro"/>
</dbReference>
<dbReference type="GO" id="GO:0005886">
    <property type="term" value="C:plasma membrane"/>
    <property type="evidence" value="ECO:0007669"/>
    <property type="project" value="UniProtKB-SubCell"/>
</dbReference>
<dbReference type="InterPro" id="IPR001543">
    <property type="entry name" value="FliN-like_C"/>
</dbReference>
<evidence type="ECO:0000256" key="4">
    <source>
        <dbReference type="ARBA" id="ARBA00022475"/>
    </source>
</evidence>
<keyword evidence="7" id="KW-0472">Membrane</keyword>
<organism evidence="9 10">
    <name type="scientific">Pukyongiella litopenaei</name>
    <dbReference type="NCBI Taxonomy" id="2605946"/>
    <lineage>
        <taxon>Bacteria</taxon>
        <taxon>Pseudomonadati</taxon>
        <taxon>Pseudomonadota</taxon>
        <taxon>Alphaproteobacteria</taxon>
        <taxon>Rhodobacterales</taxon>
        <taxon>Paracoccaceae</taxon>
        <taxon>Pukyongiella</taxon>
    </lineage>
</organism>
<keyword evidence="9" id="KW-0282">Flagellum</keyword>
<keyword evidence="10" id="KW-1185">Reference proteome</keyword>
<dbReference type="InterPro" id="IPR051469">
    <property type="entry name" value="FliN/MopA/SpaO"/>
</dbReference>
<evidence type="ECO:0000259" key="8">
    <source>
        <dbReference type="Pfam" id="PF01052"/>
    </source>
</evidence>
<dbReference type="GO" id="GO:0071973">
    <property type="term" value="P:bacterial-type flagellum-dependent cell motility"/>
    <property type="evidence" value="ECO:0007669"/>
    <property type="project" value="InterPro"/>
</dbReference>
<evidence type="ECO:0000256" key="7">
    <source>
        <dbReference type="ARBA" id="ARBA00023136"/>
    </source>
</evidence>
<dbReference type="InterPro" id="IPR036429">
    <property type="entry name" value="SpoA-like_sf"/>
</dbReference>
<sequence length="98" mass="10503">MDDPTGSDHEQDEGGNPFVAVPIEITVAVGKATPLIRDLIRLGENAVLPLDKRLEDPVDLYVGDHLIGRGQLEELDGDAAGRLAVRLTEIIDVKHGLG</sequence>
<protein>
    <recommendedName>
        <fullName evidence="3">Flagellar motor switch protein FliN</fullName>
    </recommendedName>
</protein>
<dbReference type="KEGG" id="thas:C6Y53_14820"/>
<reference evidence="10" key="1">
    <citation type="submission" date="2018-03" db="EMBL/GenBank/DDBJ databases">
        <title>Genomic analysis of the strain SH-1 isolated from shrimp intestine.</title>
        <authorList>
            <person name="Kim Y.-S."/>
            <person name="Kim S.-E."/>
            <person name="Kim K.-H."/>
        </authorList>
    </citation>
    <scope>NUCLEOTIDE SEQUENCE [LARGE SCALE GENOMIC DNA]</scope>
    <source>
        <strain evidence="10">SH-1</strain>
    </source>
</reference>
<dbReference type="GO" id="GO:0006935">
    <property type="term" value="P:chemotaxis"/>
    <property type="evidence" value="ECO:0007669"/>
    <property type="project" value="UniProtKB-KW"/>
</dbReference>
<feature type="domain" description="Flagellar motor switch protein FliN-like C-terminal" evidence="8">
    <location>
        <begin position="21"/>
        <end position="92"/>
    </location>
</feature>
<evidence type="ECO:0000313" key="10">
    <source>
        <dbReference type="Proteomes" id="UP000237655"/>
    </source>
</evidence>
<dbReference type="PANTHER" id="PTHR43484">
    <property type="match status" value="1"/>
</dbReference>
<comment type="similarity">
    <text evidence="2">Belongs to the FliN/MopA/SpaO family.</text>
</comment>
<evidence type="ECO:0000256" key="1">
    <source>
        <dbReference type="ARBA" id="ARBA00004413"/>
    </source>
</evidence>
<dbReference type="AlphaFoldDB" id="A0A2S0MSI1"/>
<dbReference type="RefSeq" id="WP_106473154.1">
    <property type="nucleotide sequence ID" value="NZ_CP027665.1"/>
</dbReference>
<name>A0A2S0MSI1_9RHOB</name>
<accession>A0A2S0MSI1</accession>
<gene>
    <name evidence="9" type="ORF">C6Y53_14820</name>
</gene>
<dbReference type="Pfam" id="PF01052">
    <property type="entry name" value="FliMN_C"/>
    <property type="match status" value="1"/>
</dbReference>
<dbReference type="GO" id="GO:0003774">
    <property type="term" value="F:cytoskeletal motor activity"/>
    <property type="evidence" value="ECO:0007669"/>
    <property type="project" value="InterPro"/>
</dbReference>
<keyword evidence="5" id="KW-0145">Chemotaxis</keyword>
<keyword evidence="6" id="KW-0283">Flagellar rotation</keyword>
<dbReference type="Proteomes" id="UP000237655">
    <property type="component" value="Chromosome"/>
</dbReference>
<keyword evidence="9" id="KW-0969">Cilium</keyword>
<dbReference type="Gene3D" id="2.30.330.10">
    <property type="entry name" value="SpoA-like"/>
    <property type="match status" value="1"/>
</dbReference>
<proteinExistence type="inferred from homology"/>
<comment type="subcellular location">
    <subcellularLocation>
        <location evidence="1">Cell membrane</location>
        <topology evidence="1">Peripheral membrane protein</topology>
        <orientation evidence="1">Cytoplasmic side</orientation>
    </subcellularLocation>
</comment>
<dbReference type="SUPFAM" id="SSF101801">
    <property type="entry name" value="Surface presentation of antigens (SPOA)"/>
    <property type="match status" value="1"/>
</dbReference>